<accession>A0A1E5IJK5</accession>
<protein>
    <recommendedName>
        <fullName evidence="4">Mce/MlaD domain-containing protein</fullName>
    </recommendedName>
</protein>
<evidence type="ECO:0000256" key="1">
    <source>
        <dbReference type="SAM" id="Phobius"/>
    </source>
</evidence>
<proteinExistence type="predicted"/>
<dbReference type="AlphaFoldDB" id="A0A1E5IJK5"/>
<sequence length="86" mass="9456">MNNQLKLGIFIAIGLLAIVVSIVSTGVLMLTKTYHVYAKFNNIAGLTRKAKVKIAGADIRGLRRTVSLDDSKVKSKLLIRKNVVLY</sequence>
<evidence type="ECO:0000313" key="3">
    <source>
        <dbReference type="Proteomes" id="UP000095237"/>
    </source>
</evidence>
<feature type="transmembrane region" description="Helical" evidence="1">
    <location>
        <begin position="6"/>
        <end position="30"/>
    </location>
</feature>
<keyword evidence="1" id="KW-1133">Transmembrane helix</keyword>
<reference evidence="2 3" key="1">
    <citation type="submission" date="2015-11" db="EMBL/GenBank/DDBJ databases">
        <title>Evidence for parallel genomic evolution in an endosymbiosis of termite gut flagellates.</title>
        <authorList>
            <person name="Zheng H."/>
        </authorList>
    </citation>
    <scope>NUCLEOTIDE SEQUENCE [LARGE SCALE GENOMIC DNA]</scope>
    <source>
        <strain evidence="2 3">CET450</strain>
    </source>
</reference>
<keyword evidence="1" id="KW-0812">Transmembrane</keyword>
<dbReference type="EMBL" id="LNVX01000291">
    <property type="protein sequence ID" value="OEG70692.1"/>
    <property type="molecule type" value="Genomic_DNA"/>
</dbReference>
<gene>
    <name evidence="2" type="ORF">ATZ36_17095</name>
</gene>
<keyword evidence="3" id="KW-1185">Reference proteome</keyword>
<name>A0A1E5IJK5_ENDTX</name>
<evidence type="ECO:0000313" key="2">
    <source>
        <dbReference type="EMBL" id="OEG70692.1"/>
    </source>
</evidence>
<evidence type="ECO:0008006" key="4">
    <source>
        <dbReference type="Google" id="ProtNLM"/>
    </source>
</evidence>
<organism evidence="2 3">
    <name type="scientific">Endomicrobium trichonymphae</name>
    <dbReference type="NCBI Taxonomy" id="1408204"/>
    <lineage>
        <taxon>Bacteria</taxon>
        <taxon>Pseudomonadati</taxon>
        <taxon>Elusimicrobiota</taxon>
        <taxon>Endomicrobiia</taxon>
        <taxon>Endomicrobiales</taxon>
        <taxon>Endomicrobiaceae</taxon>
        <taxon>Candidatus Endomicrobiellum</taxon>
    </lineage>
</organism>
<dbReference type="Proteomes" id="UP000095237">
    <property type="component" value="Unassembled WGS sequence"/>
</dbReference>
<comment type="caution">
    <text evidence="2">The sequence shown here is derived from an EMBL/GenBank/DDBJ whole genome shotgun (WGS) entry which is preliminary data.</text>
</comment>
<keyword evidence="1" id="KW-0472">Membrane</keyword>